<dbReference type="EMBL" id="JACTNG010000004">
    <property type="protein sequence ID" value="MBO1079353.1"/>
    <property type="molecule type" value="Genomic_DNA"/>
</dbReference>
<keyword evidence="4" id="KW-1185">Reference proteome</keyword>
<protein>
    <recommendedName>
        <fullName evidence="5">Glycosyltransferase RgtA/B/C/D-like domain-containing protein</fullName>
    </recommendedName>
</protein>
<organism evidence="3 4">
    <name type="scientific">Roseomonas haemaphysalidis</name>
    <dbReference type="NCBI Taxonomy" id="2768162"/>
    <lineage>
        <taxon>Bacteria</taxon>
        <taxon>Pseudomonadati</taxon>
        <taxon>Pseudomonadota</taxon>
        <taxon>Alphaproteobacteria</taxon>
        <taxon>Acetobacterales</taxon>
        <taxon>Roseomonadaceae</taxon>
        <taxon>Roseomonas</taxon>
    </lineage>
</organism>
<comment type="caution">
    <text evidence="3">The sequence shown here is derived from an EMBL/GenBank/DDBJ whole genome shotgun (WGS) entry which is preliminary data.</text>
</comment>
<dbReference type="Proteomes" id="UP001518989">
    <property type="component" value="Unassembled WGS sequence"/>
</dbReference>
<feature type="transmembrane region" description="Helical" evidence="1">
    <location>
        <begin position="352"/>
        <end position="369"/>
    </location>
</feature>
<feature type="transmembrane region" description="Helical" evidence="1">
    <location>
        <begin position="261"/>
        <end position="287"/>
    </location>
</feature>
<keyword evidence="1" id="KW-1133">Transmembrane helix</keyword>
<feature type="transmembrane region" description="Helical" evidence="1">
    <location>
        <begin position="171"/>
        <end position="197"/>
    </location>
</feature>
<proteinExistence type="predicted"/>
<evidence type="ECO:0008006" key="5">
    <source>
        <dbReference type="Google" id="ProtNLM"/>
    </source>
</evidence>
<feature type="transmembrane region" description="Helical" evidence="1">
    <location>
        <begin position="71"/>
        <end position="90"/>
    </location>
</feature>
<keyword evidence="1" id="KW-0472">Membrane</keyword>
<keyword evidence="2" id="KW-0732">Signal</keyword>
<feature type="transmembrane region" description="Helical" evidence="1">
    <location>
        <begin position="97"/>
        <end position="117"/>
    </location>
</feature>
<feature type="transmembrane region" description="Helical" evidence="1">
    <location>
        <begin position="218"/>
        <end position="241"/>
    </location>
</feature>
<evidence type="ECO:0000313" key="3">
    <source>
        <dbReference type="EMBL" id="MBO1079353.1"/>
    </source>
</evidence>
<feature type="transmembrane region" description="Helical" evidence="1">
    <location>
        <begin position="324"/>
        <end position="340"/>
    </location>
</feature>
<keyword evidence="1" id="KW-0812">Transmembrane</keyword>
<sequence>MIPALLPALLFLALVVSPPLNQDVAAVLSFAERMVGGEQLYTDLIDVNPPLVFLLNLPPAWLASVTPLDGVQALLLCLLAFSGLSGWMCWRLAPPRGVAEAAMMLALLPLVLLVAGYDFGQREQIMAAAALPYLFLAERRVEGPGPGVAGVGLVLAMPGHWRGAFGGSGRLLVAGTVLMAAIGFALKPHFLAVPALVEGVVLLASARRHGWRAALRDPVPWSLAALWLLYVAIVAIGFPAYFGEVLPLVWDYYIGLGGAPWWQVLLTEQLFTAAVMTVALAGFTFAIGTRTLGWLPRLLAVAALGALAAALVQHKGWSYHVVPVWMWGGLVGGIAMARAADALLPAPLAGRLAPLMAAAATIGLTLLVIRGGEAPWREFNYDQGPAGRIAAWLEKRVPDGRLLVLSPDIYPAYPALNYAENRPVLRFMSTWLLQAVYRSCPADGARFRAPAQMGPAERYLFEGVAQDFTEHPPAAVLVARDAGISWCANQPFDMVAYFTRQPRFAAMWRQYRQTGEIEGYMLFERIQ</sequence>
<evidence type="ECO:0000256" key="1">
    <source>
        <dbReference type="SAM" id="Phobius"/>
    </source>
</evidence>
<name>A0ABS3KRY5_9PROT</name>
<evidence type="ECO:0000313" key="4">
    <source>
        <dbReference type="Proteomes" id="UP001518989"/>
    </source>
</evidence>
<gene>
    <name evidence="3" type="ORF">IAI61_09940</name>
</gene>
<reference evidence="3 4" key="1">
    <citation type="submission" date="2020-09" db="EMBL/GenBank/DDBJ databases">
        <title>Roseomonas.</title>
        <authorList>
            <person name="Zhu W."/>
        </authorList>
    </citation>
    <scope>NUCLEOTIDE SEQUENCE [LARGE SCALE GENOMIC DNA]</scope>
    <source>
        <strain evidence="3 4">573</strain>
    </source>
</reference>
<feature type="chain" id="PRO_5047172188" description="Glycosyltransferase RgtA/B/C/D-like domain-containing protein" evidence="2">
    <location>
        <begin position="22"/>
        <end position="527"/>
    </location>
</feature>
<feature type="signal peptide" evidence="2">
    <location>
        <begin position="1"/>
        <end position="21"/>
    </location>
</feature>
<evidence type="ECO:0000256" key="2">
    <source>
        <dbReference type="SAM" id="SignalP"/>
    </source>
</evidence>
<accession>A0ABS3KRY5</accession>
<feature type="transmembrane region" description="Helical" evidence="1">
    <location>
        <begin position="294"/>
        <end position="312"/>
    </location>
</feature>